<keyword evidence="2" id="KW-1185">Reference proteome</keyword>
<dbReference type="AlphaFoldDB" id="A0A9X0BLF5"/>
<evidence type="ECO:0000313" key="1">
    <source>
        <dbReference type="EMBL" id="KAJ5471353.1"/>
    </source>
</evidence>
<protein>
    <submittedName>
        <fullName evidence="1">Uncharacterized protein</fullName>
    </submittedName>
</protein>
<proteinExistence type="predicted"/>
<sequence>MARVLFVVIAATALKHQNGVVVRTAPELFVTPVVYIMQNCLDERANLWHQAISAPGEKT</sequence>
<dbReference type="EMBL" id="JAPWDO010000005">
    <property type="protein sequence ID" value="KAJ5471353.1"/>
    <property type="molecule type" value="Genomic_DNA"/>
</dbReference>
<reference evidence="1" key="2">
    <citation type="journal article" date="2023" name="IMA Fungus">
        <title>Comparative genomic study of the Penicillium genus elucidates a diverse pangenome and 15 lateral gene transfer events.</title>
        <authorList>
            <person name="Petersen C."/>
            <person name="Sorensen T."/>
            <person name="Nielsen M.R."/>
            <person name="Sondergaard T.E."/>
            <person name="Sorensen J.L."/>
            <person name="Fitzpatrick D.A."/>
            <person name="Frisvad J.C."/>
            <person name="Nielsen K.L."/>
        </authorList>
    </citation>
    <scope>NUCLEOTIDE SEQUENCE</scope>
    <source>
        <strain evidence="1">IBT 17660</strain>
    </source>
</reference>
<organism evidence="1 2">
    <name type="scientific">Penicillium desertorum</name>
    <dbReference type="NCBI Taxonomy" id="1303715"/>
    <lineage>
        <taxon>Eukaryota</taxon>
        <taxon>Fungi</taxon>
        <taxon>Dikarya</taxon>
        <taxon>Ascomycota</taxon>
        <taxon>Pezizomycotina</taxon>
        <taxon>Eurotiomycetes</taxon>
        <taxon>Eurotiomycetidae</taxon>
        <taxon>Eurotiales</taxon>
        <taxon>Aspergillaceae</taxon>
        <taxon>Penicillium</taxon>
    </lineage>
</organism>
<comment type="caution">
    <text evidence="1">The sequence shown here is derived from an EMBL/GenBank/DDBJ whole genome shotgun (WGS) entry which is preliminary data.</text>
</comment>
<name>A0A9X0BLF5_9EURO</name>
<accession>A0A9X0BLF5</accession>
<evidence type="ECO:0000313" key="2">
    <source>
        <dbReference type="Proteomes" id="UP001147760"/>
    </source>
</evidence>
<reference evidence="1" key="1">
    <citation type="submission" date="2022-12" db="EMBL/GenBank/DDBJ databases">
        <authorList>
            <person name="Petersen C."/>
        </authorList>
    </citation>
    <scope>NUCLEOTIDE SEQUENCE</scope>
    <source>
        <strain evidence="1">IBT 17660</strain>
    </source>
</reference>
<dbReference type="Proteomes" id="UP001147760">
    <property type="component" value="Unassembled WGS sequence"/>
</dbReference>
<gene>
    <name evidence="1" type="ORF">N7530_008710</name>
</gene>